<dbReference type="RefSeq" id="WP_070610015.1">
    <property type="nucleotide sequence ID" value="NZ_CAUPDI010000032.1"/>
</dbReference>
<keyword evidence="2 7" id="KW-0813">Transport</keyword>
<feature type="transmembrane region" description="Helical" evidence="7">
    <location>
        <begin position="12"/>
        <end position="31"/>
    </location>
</feature>
<evidence type="ECO:0000313" key="9">
    <source>
        <dbReference type="EMBL" id="MDK7187489.1"/>
    </source>
</evidence>
<evidence type="ECO:0000256" key="1">
    <source>
        <dbReference type="ARBA" id="ARBA00004651"/>
    </source>
</evidence>
<organism evidence="9 10">
    <name type="scientific">Facklamia hominis</name>
    <dbReference type="NCBI Taxonomy" id="178214"/>
    <lineage>
        <taxon>Bacteria</taxon>
        <taxon>Bacillati</taxon>
        <taxon>Bacillota</taxon>
        <taxon>Bacilli</taxon>
        <taxon>Lactobacillales</taxon>
        <taxon>Aerococcaceae</taxon>
        <taxon>Facklamia</taxon>
    </lineage>
</organism>
<keyword evidence="4 7" id="KW-0812">Transmembrane</keyword>
<feature type="transmembrane region" description="Helical" evidence="7">
    <location>
        <begin position="358"/>
        <end position="378"/>
    </location>
</feature>
<dbReference type="Proteomes" id="UP001229251">
    <property type="component" value="Unassembled WGS sequence"/>
</dbReference>
<evidence type="ECO:0000256" key="6">
    <source>
        <dbReference type="ARBA" id="ARBA00023136"/>
    </source>
</evidence>
<feature type="domain" description="ABC transmembrane type-1" evidence="8">
    <location>
        <begin position="278"/>
        <end position="482"/>
    </location>
</feature>
<evidence type="ECO:0000256" key="7">
    <source>
        <dbReference type="RuleBase" id="RU363032"/>
    </source>
</evidence>
<comment type="caution">
    <text evidence="9">The sequence shown here is derived from an EMBL/GenBank/DDBJ whole genome shotgun (WGS) entry which is preliminary data.</text>
</comment>
<dbReference type="SUPFAM" id="SSF161098">
    <property type="entry name" value="MetI-like"/>
    <property type="match status" value="1"/>
</dbReference>
<protein>
    <submittedName>
        <fullName evidence="9">ABC transporter permease</fullName>
    </submittedName>
</protein>
<dbReference type="PANTHER" id="PTHR30465:SF0">
    <property type="entry name" value="OLIGOPEPTIDE TRANSPORT SYSTEM PERMEASE PROTEIN APPB"/>
    <property type="match status" value="1"/>
</dbReference>
<evidence type="ECO:0000256" key="3">
    <source>
        <dbReference type="ARBA" id="ARBA00022475"/>
    </source>
</evidence>
<evidence type="ECO:0000256" key="5">
    <source>
        <dbReference type="ARBA" id="ARBA00022989"/>
    </source>
</evidence>
<feature type="transmembrane region" description="Helical" evidence="7">
    <location>
        <begin position="459"/>
        <end position="485"/>
    </location>
</feature>
<sequence length="497" mass="56169">MGKYFFNRILRSLFSIFMVTTLVFLAVYTLVPRKAIFTDDPAYTKLKSQPDRLLDYENTAFERMGYHHYLSQKEFQEAVKEDHPEFNNDGSEANQAIVDEWAKKNPEWKVDQLPISKAYFAVNDISIGTRVLNFYKNLFDIDHPWRVKDPENPDMKRGYRITHDQTAGWALTGSGTKYYYQIYFNGEFPFIHQNFLKLNLGVSYPTFAGQNVVDVITDKQGRPVTQEITLEDGSIYKASINPYTRYYKPTSEISPTEKRIFDNNYAGAEKVNSDPSMMGISFRMGIVGVFITYLIAIPMASLMARFKNGAIDRLGTIIVMILISVPSVAFIFFFRYIGSNWFGLPDLFPTLGAGNIKSYIMPTIVLGLLAVGNTVIWVRRYMVDQQSSDYVKFARAKGLSEAEISSRHIFKNAFIPIVNGIPGAIIFTIAGATITETVFAVPGMGKMLPDAILAHNNPIAVGLIFIFAVLGVFSVFLGDIVMTIVDPRIRLDVKEDK</sequence>
<dbReference type="PROSITE" id="PS50928">
    <property type="entry name" value="ABC_TM1"/>
    <property type="match status" value="1"/>
</dbReference>
<dbReference type="AlphaFoldDB" id="A0AAJ1V5U4"/>
<evidence type="ECO:0000256" key="4">
    <source>
        <dbReference type="ARBA" id="ARBA00022692"/>
    </source>
</evidence>
<dbReference type="PANTHER" id="PTHR30465">
    <property type="entry name" value="INNER MEMBRANE ABC TRANSPORTER"/>
    <property type="match status" value="1"/>
</dbReference>
<comment type="subcellular location">
    <subcellularLocation>
        <location evidence="1 7">Cell membrane</location>
        <topology evidence="1 7">Multi-pass membrane protein</topology>
    </subcellularLocation>
</comment>
<dbReference type="Gene3D" id="1.10.3720.10">
    <property type="entry name" value="MetI-like"/>
    <property type="match status" value="1"/>
</dbReference>
<evidence type="ECO:0000256" key="2">
    <source>
        <dbReference type="ARBA" id="ARBA00022448"/>
    </source>
</evidence>
<evidence type="ECO:0000313" key="10">
    <source>
        <dbReference type="Proteomes" id="UP001229251"/>
    </source>
</evidence>
<feature type="transmembrane region" description="Helical" evidence="7">
    <location>
        <begin position="413"/>
        <end position="439"/>
    </location>
</feature>
<keyword evidence="5 7" id="KW-1133">Transmembrane helix</keyword>
<accession>A0AAJ1V5U4</accession>
<dbReference type="GO" id="GO:0055085">
    <property type="term" value="P:transmembrane transport"/>
    <property type="evidence" value="ECO:0007669"/>
    <property type="project" value="InterPro"/>
</dbReference>
<dbReference type="InterPro" id="IPR035906">
    <property type="entry name" value="MetI-like_sf"/>
</dbReference>
<gene>
    <name evidence="9" type="ORF">QP433_05800</name>
</gene>
<dbReference type="InterPro" id="IPR000515">
    <property type="entry name" value="MetI-like"/>
</dbReference>
<proteinExistence type="inferred from homology"/>
<reference evidence="9" key="1">
    <citation type="submission" date="2023-05" db="EMBL/GenBank/DDBJ databases">
        <title>Cataloging the Phylogenetic Diversity of Human Bladder Bacteria.</title>
        <authorList>
            <person name="Du J."/>
        </authorList>
    </citation>
    <scope>NUCLEOTIDE SEQUENCE</scope>
    <source>
        <strain evidence="9">UMB1231</strain>
    </source>
</reference>
<feature type="transmembrane region" description="Helical" evidence="7">
    <location>
        <begin position="314"/>
        <end position="338"/>
    </location>
</feature>
<feature type="transmembrane region" description="Helical" evidence="7">
    <location>
        <begin position="280"/>
        <end position="302"/>
    </location>
</feature>
<dbReference type="EMBL" id="JASOOE010000010">
    <property type="protein sequence ID" value="MDK7187489.1"/>
    <property type="molecule type" value="Genomic_DNA"/>
</dbReference>
<dbReference type="Pfam" id="PF00528">
    <property type="entry name" value="BPD_transp_1"/>
    <property type="match status" value="1"/>
</dbReference>
<dbReference type="GO" id="GO:0005886">
    <property type="term" value="C:plasma membrane"/>
    <property type="evidence" value="ECO:0007669"/>
    <property type="project" value="UniProtKB-SubCell"/>
</dbReference>
<name>A0AAJ1V5U4_9LACT</name>
<comment type="similarity">
    <text evidence="7">Belongs to the binding-protein-dependent transport system permease family.</text>
</comment>
<evidence type="ECO:0000259" key="8">
    <source>
        <dbReference type="PROSITE" id="PS50928"/>
    </source>
</evidence>
<dbReference type="CDD" id="cd06261">
    <property type="entry name" value="TM_PBP2"/>
    <property type="match status" value="1"/>
</dbReference>
<keyword evidence="3" id="KW-1003">Cell membrane</keyword>
<keyword evidence="6 7" id="KW-0472">Membrane</keyword>